<proteinExistence type="predicted"/>
<accession>A0A5B7G3R8</accession>
<evidence type="ECO:0000313" key="2">
    <source>
        <dbReference type="Proteomes" id="UP000324222"/>
    </source>
</evidence>
<dbReference type="AlphaFoldDB" id="A0A5B7G3R8"/>
<dbReference type="Proteomes" id="UP000324222">
    <property type="component" value="Unassembled WGS sequence"/>
</dbReference>
<organism evidence="1 2">
    <name type="scientific">Portunus trituberculatus</name>
    <name type="common">Swimming crab</name>
    <name type="synonym">Neptunus trituberculatus</name>
    <dbReference type="NCBI Taxonomy" id="210409"/>
    <lineage>
        <taxon>Eukaryota</taxon>
        <taxon>Metazoa</taxon>
        <taxon>Ecdysozoa</taxon>
        <taxon>Arthropoda</taxon>
        <taxon>Crustacea</taxon>
        <taxon>Multicrustacea</taxon>
        <taxon>Malacostraca</taxon>
        <taxon>Eumalacostraca</taxon>
        <taxon>Eucarida</taxon>
        <taxon>Decapoda</taxon>
        <taxon>Pleocyemata</taxon>
        <taxon>Brachyura</taxon>
        <taxon>Eubrachyura</taxon>
        <taxon>Portunoidea</taxon>
        <taxon>Portunidae</taxon>
        <taxon>Portuninae</taxon>
        <taxon>Portunus</taxon>
    </lineage>
</organism>
<comment type="caution">
    <text evidence="1">The sequence shown here is derived from an EMBL/GenBank/DDBJ whole genome shotgun (WGS) entry which is preliminary data.</text>
</comment>
<protein>
    <submittedName>
        <fullName evidence="1">Uncharacterized protein</fullName>
    </submittedName>
</protein>
<dbReference type="EMBL" id="VSRR010012622">
    <property type="protein sequence ID" value="MPC54770.1"/>
    <property type="molecule type" value="Genomic_DNA"/>
</dbReference>
<name>A0A5B7G3R8_PORTR</name>
<reference evidence="1 2" key="1">
    <citation type="submission" date="2019-05" db="EMBL/GenBank/DDBJ databases">
        <title>Another draft genome of Portunus trituberculatus and its Hox gene families provides insights of decapod evolution.</title>
        <authorList>
            <person name="Jeong J.-H."/>
            <person name="Song I."/>
            <person name="Kim S."/>
            <person name="Choi T."/>
            <person name="Kim D."/>
            <person name="Ryu S."/>
            <person name="Kim W."/>
        </authorList>
    </citation>
    <scope>NUCLEOTIDE SEQUENCE [LARGE SCALE GENOMIC DNA]</scope>
    <source>
        <tissue evidence="1">Muscle</tissue>
    </source>
</reference>
<evidence type="ECO:0000313" key="1">
    <source>
        <dbReference type="EMBL" id="MPC54770.1"/>
    </source>
</evidence>
<sequence>MILGPYHKGAGGRALHHTAGFSLRERDVVFQRGAAQQVEWPVQFTRDTSGLPTHACPRGPSPRQHTDRWARSNVILGLRPLTHAHRSFLHTPTGNRYALTTHSTHQHHYNTALYYLDCYCSILFVAARSFSQFCSN</sequence>
<gene>
    <name evidence="1" type="ORF">E2C01_048695</name>
</gene>
<keyword evidence="2" id="KW-1185">Reference proteome</keyword>